<evidence type="ECO:0000256" key="15">
    <source>
        <dbReference type="ARBA" id="ARBA00022837"/>
    </source>
</evidence>
<gene>
    <name evidence="37" type="primary">AGRN</name>
    <name evidence="37" type="synonym">agrn</name>
</gene>
<dbReference type="Pfam" id="PF00050">
    <property type="entry name" value="Kazal_1"/>
    <property type="match status" value="1"/>
</dbReference>
<dbReference type="Pfam" id="PF01390">
    <property type="entry name" value="SEA"/>
    <property type="match status" value="1"/>
</dbReference>
<dbReference type="InterPro" id="IPR002350">
    <property type="entry name" value="Kazal_dom"/>
</dbReference>
<dbReference type="PANTHER" id="PTHR15036:SF83">
    <property type="entry name" value="AGRIN"/>
    <property type="match status" value="1"/>
</dbReference>
<evidence type="ECO:0000256" key="6">
    <source>
        <dbReference type="ARBA" id="ARBA00022475"/>
    </source>
</evidence>
<evidence type="ECO:0000256" key="4">
    <source>
        <dbReference type="ARBA" id="ARBA00016077"/>
    </source>
</evidence>
<keyword evidence="15" id="KW-0106">Calcium</keyword>
<dbReference type="FunFam" id="3.30.60.30:FF:000018">
    <property type="entry name" value="Transmembrane agrin"/>
    <property type="match status" value="1"/>
</dbReference>
<dbReference type="Pfam" id="PF00008">
    <property type="entry name" value="EGF"/>
    <property type="match status" value="3"/>
</dbReference>
<dbReference type="PROSITE" id="PS51121">
    <property type="entry name" value="NTA"/>
    <property type="match status" value="1"/>
</dbReference>
<feature type="domain" description="Laminin EGF-like" evidence="34">
    <location>
        <begin position="852"/>
        <end position="898"/>
    </location>
</feature>
<feature type="domain" description="Laminin G" evidence="32">
    <location>
        <begin position="1936"/>
        <end position="2112"/>
    </location>
</feature>
<accession>A0A671XKW7</accession>
<evidence type="ECO:0000256" key="24">
    <source>
        <dbReference type="ARBA" id="ARBA00034103"/>
    </source>
</evidence>
<feature type="region of interest" description="Disordered" evidence="29">
    <location>
        <begin position="1010"/>
        <end position="1149"/>
    </location>
</feature>
<reference evidence="37" key="3">
    <citation type="submission" date="2025-09" db="UniProtKB">
        <authorList>
            <consortium name="Ensembl"/>
        </authorList>
    </citation>
    <scope>IDENTIFICATION</scope>
</reference>
<dbReference type="PROSITE" id="PS01186">
    <property type="entry name" value="EGF_2"/>
    <property type="match status" value="2"/>
</dbReference>
<dbReference type="Gene3D" id="3.30.60.30">
    <property type="match status" value="9"/>
</dbReference>
<dbReference type="CDD" id="cd00054">
    <property type="entry name" value="EGF_CA"/>
    <property type="match status" value="3"/>
</dbReference>
<keyword evidence="38" id="KW-1185">Reference proteome</keyword>
<dbReference type="PROSITE" id="PS50025">
    <property type="entry name" value="LAM_G_DOMAIN"/>
    <property type="match status" value="3"/>
</dbReference>
<feature type="disulfide bond" evidence="28">
    <location>
        <begin position="873"/>
        <end position="882"/>
    </location>
</feature>
<keyword evidence="5" id="KW-0217">Developmental protein</keyword>
<evidence type="ECO:0000256" key="29">
    <source>
        <dbReference type="SAM" id="MobiDB-lite"/>
    </source>
</evidence>
<keyword evidence="20 26" id="KW-1015">Disulfide bond</keyword>
<dbReference type="GO" id="GO:0007010">
    <property type="term" value="P:cytoskeleton organization"/>
    <property type="evidence" value="ECO:0007669"/>
    <property type="project" value="UniProtKB-ARBA"/>
</dbReference>
<evidence type="ECO:0000256" key="9">
    <source>
        <dbReference type="ARBA" id="ARBA00022536"/>
    </source>
</evidence>
<keyword evidence="18" id="KW-0770">Synapse</keyword>
<dbReference type="SUPFAM" id="SSF82671">
    <property type="entry name" value="SEA domain"/>
    <property type="match status" value="1"/>
</dbReference>
<dbReference type="Pfam" id="PF00053">
    <property type="entry name" value="EGF_laminin"/>
    <property type="match status" value="2"/>
</dbReference>
<feature type="disulfide bond" evidence="28">
    <location>
        <begin position="819"/>
        <end position="828"/>
    </location>
</feature>
<feature type="disulfide bond" evidence="28">
    <location>
        <begin position="798"/>
        <end position="810"/>
    </location>
</feature>
<dbReference type="FunFam" id="2.10.25.10:FF:000006">
    <property type="entry name" value="Versican core protein-like isoform 1"/>
    <property type="match status" value="1"/>
</dbReference>
<dbReference type="SMART" id="SM00274">
    <property type="entry name" value="FOLN"/>
    <property type="match status" value="7"/>
</dbReference>
<dbReference type="FunFam" id="2.10.25.10:FF:000140">
    <property type="entry name" value="Transmembrane agrin"/>
    <property type="match status" value="1"/>
</dbReference>
<keyword evidence="14" id="KW-0221">Differentiation</keyword>
<dbReference type="SMART" id="SM00180">
    <property type="entry name" value="EGF_Lam"/>
    <property type="match status" value="2"/>
</dbReference>
<keyword evidence="23 28" id="KW-0424">Laminin EGF-like domain</keyword>
<feature type="disulfide bond" evidence="27">
    <location>
        <begin position="31"/>
        <end position="103"/>
    </location>
</feature>
<evidence type="ECO:0000259" key="33">
    <source>
        <dbReference type="PROSITE" id="PS50026"/>
    </source>
</evidence>
<dbReference type="SMART" id="SM00179">
    <property type="entry name" value="EGF_CA"/>
    <property type="match status" value="3"/>
</dbReference>
<evidence type="ECO:0000256" key="14">
    <source>
        <dbReference type="ARBA" id="ARBA00022782"/>
    </source>
</evidence>
<feature type="disulfide bond" evidence="26">
    <location>
        <begin position="1640"/>
        <end position="1649"/>
    </location>
</feature>
<dbReference type="SMART" id="SM00200">
    <property type="entry name" value="SEA"/>
    <property type="match status" value="1"/>
</dbReference>
<evidence type="ECO:0000256" key="1">
    <source>
        <dbReference type="ARBA" id="ARBA00004401"/>
    </source>
</evidence>
<dbReference type="GO" id="GO:0045202">
    <property type="term" value="C:synapse"/>
    <property type="evidence" value="ECO:0007669"/>
    <property type="project" value="UniProtKB-SubCell"/>
</dbReference>
<dbReference type="SUPFAM" id="SSF50242">
    <property type="entry name" value="TIMP-like"/>
    <property type="match status" value="1"/>
</dbReference>
<dbReference type="CDD" id="cd00110">
    <property type="entry name" value="LamG"/>
    <property type="match status" value="3"/>
</dbReference>
<feature type="domain" description="Kazal-like" evidence="36">
    <location>
        <begin position="487"/>
        <end position="541"/>
    </location>
</feature>
<dbReference type="FunFam" id="2.10.25.10:FF:000134">
    <property type="entry name" value="Transmembrane agrin"/>
    <property type="match status" value="1"/>
</dbReference>
<dbReference type="InParanoid" id="A0A671XKW7"/>
<feature type="domain" description="NtA" evidence="35">
    <location>
        <begin position="31"/>
        <end position="164"/>
    </location>
</feature>
<keyword evidence="17" id="KW-1133">Transmembrane helix</keyword>
<dbReference type="PROSITE" id="PS00022">
    <property type="entry name" value="EGF_1"/>
    <property type="match status" value="4"/>
</dbReference>
<keyword evidence="21" id="KW-0325">Glycoprotein</keyword>
<keyword evidence="10" id="KW-0812">Transmembrane</keyword>
<dbReference type="InterPro" id="IPR003884">
    <property type="entry name" value="FacI_MAC"/>
</dbReference>
<dbReference type="PRINTS" id="PR00011">
    <property type="entry name" value="EGFLAMININ"/>
</dbReference>
<dbReference type="Pfam" id="PF07648">
    <property type="entry name" value="Kazal_2"/>
    <property type="match status" value="8"/>
</dbReference>
<dbReference type="InterPro" id="IPR000742">
    <property type="entry name" value="EGF"/>
</dbReference>
<dbReference type="SMART" id="SM00181">
    <property type="entry name" value="EGF"/>
    <property type="match status" value="8"/>
</dbReference>
<feature type="disulfide bond" evidence="28">
    <location>
        <begin position="854"/>
        <end position="871"/>
    </location>
</feature>
<evidence type="ECO:0000256" key="30">
    <source>
        <dbReference type="SAM" id="SignalP"/>
    </source>
</evidence>
<dbReference type="CDD" id="cd00104">
    <property type="entry name" value="KAZAL_FS"/>
    <property type="match status" value="9"/>
</dbReference>
<dbReference type="FunFam" id="2.60.120.200:FF:000027">
    <property type="entry name" value="Transmembrane agrin"/>
    <property type="match status" value="1"/>
</dbReference>
<keyword evidence="22" id="KW-0357">Heparan sulfate</keyword>
<feature type="compositionally biased region" description="Polar residues" evidence="29">
    <location>
        <begin position="1034"/>
        <end position="1043"/>
    </location>
</feature>
<dbReference type="InterPro" id="IPR008993">
    <property type="entry name" value="TIMP-like_OB-fold"/>
</dbReference>
<dbReference type="GO" id="GO:0007399">
    <property type="term" value="P:nervous system development"/>
    <property type="evidence" value="ECO:0007669"/>
    <property type="project" value="UniProtKB-ARBA"/>
</dbReference>
<keyword evidence="7" id="KW-0964">Secreted</keyword>
<dbReference type="InterPro" id="IPR004850">
    <property type="entry name" value="NtA_dom"/>
</dbReference>
<evidence type="ECO:0000256" key="3">
    <source>
        <dbReference type="ARBA" id="ARBA00004498"/>
    </source>
</evidence>
<feature type="domain" description="Kazal-like" evidence="36">
    <location>
        <begin position="708"/>
        <end position="756"/>
    </location>
</feature>
<dbReference type="GO" id="GO:0005576">
    <property type="term" value="C:extracellular region"/>
    <property type="evidence" value="ECO:0007669"/>
    <property type="project" value="UniProtKB-ARBA"/>
</dbReference>
<dbReference type="GO" id="GO:0061024">
    <property type="term" value="P:membrane organization"/>
    <property type="evidence" value="ECO:0007669"/>
    <property type="project" value="UniProtKB-ARBA"/>
</dbReference>
<dbReference type="SMART" id="SM00282">
    <property type="entry name" value="LamG"/>
    <property type="match status" value="3"/>
</dbReference>
<dbReference type="FunFam" id="3.30.60.30:FF:000008">
    <property type="entry name" value="Transmembrane agrin"/>
    <property type="match status" value="1"/>
</dbReference>
<evidence type="ECO:0000313" key="38">
    <source>
        <dbReference type="Proteomes" id="UP000472265"/>
    </source>
</evidence>
<dbReference type="SMART" id="SM00057">
    <property type="entry name" value="FIMAC"/>
    <property type="match status" value="5"/>
</dbReference>
<dbReference type="Pfam" id="PF03146">
    <property type="entry name" value="NtA"/>
    <property type="match status" value="1"/>
</dbReference>
<comment type="similarity">
    <text evidence="25">Belongs to the tomoregulin family.</text>
</comment>
<evidence type="ECO:0000256" key="22">
    <source>
        <dbReference type="ARBA" id="ARBA00023207"/>
    </source>
</evidence>
<feature type="disulfide bond" evidence="26">
    <location>
        <begin position="1902"/>
        <end position="1911"/>
    </location>
</feature>
<keyword evidence="9 26" id="KW-0245">EGF-like domain</keyword>
<evidence type="ECO:0000256" key="20">
    <source>
        <dbReference type="ARBA" id="ARBA00023157"/>
    </source>
</evidence>
<feature type="domain" description="Kazal-like" evidence="36">
    <location>
        <begin position="927"/>
        <end position="976"/>
    </location>
</feature>
<dbReference type="InterPro" id="IPR003645">
    <property type="entry name" value="Fol_N"/>
</dbReference>
<keyword evidence="12 30" id="KW-0732">Signal</keyword>
<dbReference type="FunFam" id="2.40.50.120:FF:000008">
    <property type="entry name" value="agrin isoform X1"/>
    <property type="match status" value="1"/>
</dbReference>
<feature type="domain" description="Kazal-like" evidence="36">
    <location>
        <begin position="412"/>
        <end position="467"/>
    </location>
</feature>
<evidence type="ECO:0000256" key="16">
    <source>
        <dbReference type="ARBA" id="ARBA00022974"/>
    </source>
</evidence>
<protein>
    <recommendedName>
        <fullName evidence="4">Agrin</fullName>
    </recommendedName>
</protein>
<feature type="region of interest" description="Disordered" evidence="29">
    <location>
        <begin position="977"/>
        <end position="996"/>
    </location>
</feature>
<dbReference type="PROSITE" id="PS50026">
    <property type="entry name" value="EGF_3"/>
    <property type="match status" value="4"/>
</dbReference>
<feature type="chain" id="PRO_5025448793" description="Agrin" evidence="30">
    <location>
        <begin position="30"/>
        <end position="2116"/>
    </location>
</feature>
<evidence type="ECO:0000256" key="28">
    <source>
        <dbReference type="PROSITE-ProRule" id="PRU00460"/>
    </source>
</evidence>
<keyword evidence="19" id="KW-0472">Membrane</keyword>
<dbReference type="SMART" id="SM00280">
    <property type="entry name" value="KAZAL"/>
    <property type="match status" value="9"/>
</dbReference>
<proteinExistence type="inferred from homology"/>
<evidence type="ECO:0000259" key="36">
    <source>
        <dbReference type="PROSITE" id="PS51465"/>
    </source>
</evidence>
<dbReference type="OMA" id="QKCTICT"/>
<dbReference type="PROSITE" id="PS50027">
    <property type="entry name" value="EGF_LAM_2"/>
    <property type="match status" value="2"/>
</dbReference>
<evidence type="ECO:0000256" key="26">
    <source>
        <dbReference type="PROSITE-ProRule" id="PRU00076"/>
    </source>
</evidence>
<comment type="subcellular location">
    <subcellularLocation>
        <location evidence="1">Cell membrane</location>
        <topology evidence="1">Single-pass type II membrane protein</topology>
    </subcellularLocation>
    <subcellularLocation>
        <location evidence="2">Membrane</location>
        <topology evidence="2">Single-pass type I membrane protein</topology>
    </subcellularLocation>
    <subcellularLocation>
        <location evidence="3">Secreted</location>
        <location evidence="3">Extracellular space</location>
        <location evidence="3">Extracellular matrix</location>
    </subcellularLocation>
    <subcellularLocation>
        <location evidence="24">Synapse</location>
    </subcellularLocation>
</comment>
<feature type="domain" description="Laminin EGF-like" evidence="34">
    <location>
        <begin position="798"/>
        <end position="851"/>
    </location>
</feature>
<dbReference type="GO" id="GO:0050808">
    <property type="term" value="P:synapse organization"/>
    <property type="evidence" value="ECO:0007669"/>
    <property type="project" value="UniProtKB-ARBA"/>
</dbReference>
<dbReference type="InterPro" id="IPR036058">
    <property type="entry name" value="Kazal_dom_sf"/>
</dbReference>
<dbReference type="GO" id="GO:0005604">
    <property type="term" value="C:basement membrane"/>
    <property type="evidence" value="ECO:0007669"/>
    <property type="project" value="UniProtKB-ARBA"/>
</dbReference>
<organism evidence="37 38">
    <name type="scientific">Sparus aurata</name>
    <name type="common">Gilthead sea bream</name>
    <dbReference type="NCBI Taxonomy" id="8175"/>
    <lineage>
        <taxon>Eukaryota</taxon>
        <taxon>Metazoa</taxon>
        <taxon>Chordata</taxon>
        <taxon>Craniata</taxon>
        <taxon>Vertebrata</taxon>
        <taxon>Euteleostomi</taxon>
        <taxon>Actinopterygii</taxon>
        <taxon>Neopterygii</taxon>
        <taxon>Teleostei</taxon>
        <taxon>Neoteleostei</taxon>
        <taxon>Acanthomorphata</taxon>
        <taxon>Eupercaria</taxon>
        <taxon>Spariformes</taxon>
        <taxon>Sparidae</taxon>
        <taxon>Sparus</taxon>
    </lineage>
</organism>
<dbReference type="Pfam" id="PF00054">
    <property type="entry name" value="Laminin_G_1"/>
    <property type="match status" value="3"/>
</dbReference>
<feature type="domain" description="EGF-like" evidence="33">
    <location>
        <begin position="1652"/>
        <end position="1689"/>
    </location>
</feature>
<dbReference type="GO" id="GO:0005886">
    <property type="term" value="C:plasma membrane"/>
    <property type="evidence" value="ECO:0007669"/>
    <property type="project" value="UniProtKB-SubCell"/>
</dbReference>
<keyword evidence="11" id="KW-0479">Metal-binding</keyword>
<dbReference type="InterPro" id="IPR001881">
    <property type="entry name" value="EGF-like_Ca-bd_dom"/>
</dbReference>
<feature type="domain" description="EGF-like" evidence="33">
    <location>
        <begin position="1613"/>
        <end position="1650"/>
    </location>
</feature>
<evidence type="ECO:0000313" key="37">
    <source>
        <dbReference type="Ensembl" id="ENSSAUP00010050891.1"/>
    </source>
</evidence>
<dbReference type="SUPFAM" id="SSF57196">
    <property type="entry name" value="EGF/Laminin"/>
    <property type="match status" value="2"/>
</dbReference>
<dbReference type="GO" id="GO:0005509">
    <property type="term" value="F:calcium ion binding"/>
    <property type="evidence" value="ECO:0007669"/>
    <property type="project" value="InterPro"/>
</dbReference>
<evidence type="ECO:0000256" key="11">
    <source>
        <dbReference type="ARBA" id="ARBA00022723"/>
    </source>
</evidence>
<dbReference type="PROSITE" id="PS01248">
    <property type="entry name" value="EGF_LAM_1"/>
    <property type="match status" value="1"/>
</dbReference>
<feature type="signal peptide" evidence="30">
    <location>
        <begin position="1"/>
        <end position="29"/>
    </location>
</feature>
<dbReference type="FunFam" id="2.10.25.10:FF:000095">
    <property type="entry name" value="Notch, isoform B"/>
    <property type="match status" value="1"/>
</dbReference>
<dbReference type="InterPro" id="IPR013320">
    <property type="entry name" value="ConA-like_dom_sf"/>
</dbReference>
<dbReference type="Proteomes" id="UP000472265">
    <property type="component" value="Chromosome 7"/>
</dbReference>
<name>A0A671XKW7_SPAAU</name>
<dbReference type="PROSITE" id="PS00010">
    <property type="entry name" value="ASX_HYDROXYL"/>
    <property type="match status" value="1"/>
</dbReference>
<dbReference type="CDD" id="cd00055">
    <property type="entry name" value="EGF_Lam"/>
    <property type="match status" value="2"/>
</dbReference>
<feature type="domain" description="Laminin G" evidence="32">
    <location>
        <begin position="1436"/>
        <end position="1612"/>
    </location>
</feature>
<dbReference type="FunFam" id="3.30.60.30:FF:000022">
    <property type="entry name" value="Transmembrane agrin"/>
    <property type="match status" value="1"/>
</dbReference>
<feature type="domain" description="EGF-like" evidence="33">
    <location>
        <begin position="1395"/>
        <end position="1431"/>
    </location>
</feature>
<feature type="disulfide bond" evidence="28">
    <location>
        <begin position="800"/>
        <end position="817"/>
    </location>
</feature>
<dbReference type="GO" id="GO:0043113">
    <property type="term" value="P:receptor clustering"/>
    <property type="evidence" value="ECO:0007669"/>
    <property type="project" value="InterPro"/>
</dbReference>
<feature type="domain" description="Kazal-like" evidence="36">
    <location>
        <begin position="200"/>
        <end position="248"/>
    </location>
</feature>
<dbReference type="GO" id="GO:0006950">
    <property type="term" value="P:response to stress"/>
    <property type="evidence" value="ECO:0007669"/>
    <property type="project" value="UniProtKB-ARBA"/>
</dbReference>
<feature type="domain" description="Kazal-like" evidence="36">
    <location>
        <begin position="268"/>
        <end position="323"/>
    </location>
</feature>
<feature type="domain" description="Kazal-like" evidence="36">
    <location>
        <begin position="625"/>
        <end position="672"/>
    </location>
</feature>
<evidence type="ECO:0000259" key="31">
    <source>
        <dbReference type="PROSITE" id="PS50024"/>
    </source>
</evidence>
<feature type="disulfide bond" evidence="26">
    <location>
        <begin position="1679"/>
        <end position="1688"/>
    </location>
</feature>
<evidence type="ECO:0000256" key="23">
    <source>
        <dbReference type="ARBA" id="ARBA00023292"/>
    </source>
</evidence>
<feature type="domain" description="EGF-like" evidence="33">
    <location>
        <begin position="1876"/>
        <end position="1912"/>
    </location>
</feature>
<evidence type="ECO:0000256" key="10">
    <source>
        <dbReference type="ARBA" id="ARBA00022692"/>
    </source>
</evidence>
<dbReference type="Ensembl" id="ENSSAUT00010053506.1">
    <property type="protein sequence ID" value="ENSSAUP00010050891.1"/>
    <property type="gene ID" value="ENSSAUG00010018051.1"/>
</dbReference>
<keyword evidence="16" id="KW-0654">Proteoglycan</keyword>
<keyword evidence="13" id="KW-0677">Repeat</keyword>
<feature type="region of interest" description="Disordered" evidence="29">
    <location>
        <begin position="1321"/>
        <end position="1371"/>
    </location>
</feature>
<evidence type="ECO:0000256" key="27">
    <source>
        <dbReference type="PROSITE-ProRule" id="PRU00443"/>
    </source>
</evidence>
<evidence type="ECO:0000259" key="34">
    <source>
        <dbReference type="PROSITE" id="PS50027"/>
    </source>
</evidence>
<dbReference type="SUPFAM" id="SSF100895">
    <property type="entry name" value="Kazal-type serine protease inhibitors"/>
    <property type="match status" value="9"/>
</dbReference>
<dbReference type="FunFam" id="3.30.60.30:FF:000002">
    <property type="entry name" value="tomoregulin-2 isoform X1"/>
    <property type="match status" value="1"/>
</dbReference>
<dbReference type="InterPro" id="IPR036364">
    <property type="entry name" value="SEA_dom_sf"/>
</dbReference>
<dbReference type="Gene3D" id="2.40.50.120">
    <property type="match status" value="1"/>
</dbReference>
<evidence type="ECO:0000256" key="7">
    <source>
        <dbReference type="ARBA" id="ARBA00022525"/>
    </source>
</evidence>
<dbReference type="Gene3D" id="2.10.25.10">
    <property type="entry name" value="Laminin"/>
    <property type="match status" value="6"/>
</dbReference>
<evidence type="ECO:0000256" key="18">
    <source>
        <dbReference type="ARBA" id="ARBA00023018"/>
    </source>
</evidence>
<dbReference type="FunFam" id="3.30.60.30:FF:000024">
    <property type="entry name" value="Transmembrane agrin"/>
    <property type="match status" value="2"/>
</dbReference>
<feature type="domain" description="Kazal-like" evidence="36">
    <location>
        <begin position="560"/>
        <end position="607"/>
    </location>
</feature>
<dbReference type="Gene3D" id="2.60.120.200">
    <property type="match status" value="3"/>
</dbReference>
<dbReference type="InterPro" id="IPR000082">
    <property type="entry name" value="SEA_dom"/>
</dbReference>
<feature type="domain" description="Laminin G" evidence="32">
    <location>
        <begin position="1697"/>
        <end position="1880"/>
    </location>
</feature>
<evidence type="ECO:0000256" key="19">
    <source>
        <dbReference type="ARBA" id="ARBA00023136"/>
    </source>
</evidence>
<dbReference type="FunFam" id="2.60.120.200:FF:000031">
    <property type="entry name" value="NtA agrin"/>
    <property type="match status" value="1"/>
</dbReference>
<dbReference type="InterPro" id="IPR001791">
    <property type="entry name" value="Laminin_G"/>
</dbReference>
<evidence type="ECO:0000256" key="5">
    <source>
        <dbReference type="ARBA" id="ARBA00022473"/>
    </source>
</evidence>
<feature type="disulfide bond" evidence="26">
    <location>
        <begin position="1421"/>
        <end position="1430"/>
    </location>
</feature>
<evidence type="ECO:0000256" key="13">
    <source>
        <dbReference type="ARBA" id="ARBA00022737"/>
    </source>
</evidence>
<dbReference type="InterPro" id="IPR050372">
    <property type="entry name" value="Neurexin-related_CASP"/>
</dbReference>
<dbReference type="InterPro" id="IPR000152">
    <property type="entry name" value="EGF-type_Asp/Asn_hydroxyl_site"/>
</dbReference>
<sequence>MGSQRSARPGRTALLVAGLLVALWQRCAASCPEKDLEDREEEANIVLTGTVDEIINMDPVHNTYSCKVRVWRYLKGKSNVNREILLDGGNKVMIGGFGNPGICDNQVATGDTRIFFLNPSPQSMGPEHKNELMLNSSLMRITLRNLEDVEHCVEDHKYIIADKPPHFTPVQPPDGCRGMLCGFGAVCERDPTDPAKAECVCKRVDCPSLVAPVCGSDSSTYSNECELEKAQCNTQRRIKVLRKGPCSLKDPCSEVTCSYGSTCVQSSDGLSAKCMCPLGCEGKAEKTVCGSDGKDYRNECELHQHACKNQKNIRVQYQGPCDPCKDNENSLSQMCRVEAITRQPLRFGLPESCTSDDEPLCASDGQTYNSECAMRSTGLQKGIKLRKIHAGRCRRLDDCQEECLFNAVCLVEQLSSRCSCDPIECDGTYKPVCGRDGHTYINDCNRRRAECMNKVLIPIKHPGPCDLSIPSPCLDKVCDHGAVCVVKNNEPVCECPEACPQTSDPVCGSDGHSYGSPCEMRAMGCALQRAIHIQHKGPCDETCANCSFGAICDAQSGQCVCASECVESHQPVCGSDGTTYNSECELHVRACKEQMDLRVVSQGECKTCGSTVCAWGARCVQNKCECPQCSGEPLSTVCGSDGTTYNNECELRTSSCMQKRRIDVARLGSCDEDCGSGGSGSGVEGCEQDRCRMFGGSWDEDAEDDRCVCDFTCQSVPNNPVCGSDGKNYSNECELKKARCEKQEHLLIQNQGHCAAISATSLPEPTALQHCSLSVYGCCHDNATAALGVGLAGCPSTCQCNVYGSYKGTCDPVTAQCSCKPGVGGQKCDRCEPGFWNFRGIVTENMSGCTPCNCDATGSVRDDCEQMSGLCSCKTGVKGMKCNVCPDGSKMGMNGCDKGPDAPTSCEELVCSYGATCIEVNDQAHCECPSPDCDEKNKTKVCGSDGVTYADQCQLRTIACRQDKDITVQHFGQCTETITEPADRPTPNPLATTPSPTAAATITTTATFSHNRVEALPPPRTAEVETDERPPATTPYSTPTQKQANHRHSIHIQPQPQSTAAAAAAATTSSPRSSKIPPPLRDPSAALNSFEGSGSGDPSGDYQTEEEEELEEEVGSGIPPEASGAEEPVGPTVASTTLPTAEDRSSCDNKEFGCCPDGKTPASTPEGANCPSTMRFNGFLHLDQVEGQEIFYTPEMEDPKSELFGETARSIESALNELFRKSEVHKDFMSVRVRNLAPSNSILAFVEAHFKPDTRYTVEDIEGALLKQLKASTDTGIAVKKPEDENIRITNYGLSSVPFFTTTTTTTTASVTTASVTTAAPTTTTTTTTRLPTTSPYVTRRPPGTTRRPYNGRRTTTTSAPVTTQPPTTTAAVTTTTPLPATTVAHARARLHPKVQKPCSSHPCLHGGTCEDDGNDFSCKCPAGRGGSVCEKVIKYFIPSFGGQSYLAFQTMSAYHTVRIAMEFRASEMTGILLYNGQEGKKDFISLALVNGRVELRFNTGSGTGTLVSKVQINRGRWHQLVVTRNRRNAMLSVDNEPHIEGESPRGTDGLNLDTHLFIGGVTEDMKADVRERTAVATGLVGCIRMLDVNNRVLNLQESGGDSLYGSGVGECGNNPCQPNPCKNGAACQVKEAEMFHCKCSKGFWGPTCADVHDPCEPNRCHPSSQCQALPEGGYKCECPTGREGRHCEKVAERRGAYMPLFNGDSYVELKGLYLYGHDLRQKLSMTVVLMANDSNGLIFYNGQKSDGKGDFISLSLNNGILEFRYDLGKGPATIRSKEPIQLNVWNTINLERSHRKGEIRVNNRDAVKGEAPNQHVDLNLKESLFVGGAPDYSRLARAAALTEGFKGTIQKIILMGTPVLREENAMRSSNVAMFQDHPCSQEPCHNGGRCNPQLDTYECVCLSGFSGGHCQNTIYEKSAGDTEAIAFDGRTFIEYHNAVTKSPESLENPSDQSEKALLVNKFELSIRTEATQGLVLWSGKGVERSDYIALAIVDGHVQMTYDLGSKPVVLRSSVRVNTNRWIRIKASRALRDGSLQVGNEAAVTGSSPLAATQLDTDGALWLGGLEELAVTRRLPKAYSTGFVGCIKDVVVDGVELHLVEDALNSPTILQCSAAK</sequence>
<feature type="compositionally biased region" description="Low complexity" evidence="29">
    <location>
        <begin position="1053"/>
        <end position="1071"/>
    </location>
</feature>
<dbReference type="GO" id="GO:0030154">
    <property type="term" value="P:cell differentiation"/>
    <property type="evidence" value="ECO:0007669"/>
    <property type="project" value="UniProtKB-KW"/>
</dbReference>
<reference evidence="37" key="1">
    <citation type="submission" date="2021-04" db="EMBL/GenBank/DDBJ databases">
        <authorList>
            <consortium name="Wellcome Sanger Institute Data Sharing"/>
        </authorList>
    </citation>
    <scope>NUCLEOTIDE SEQUENCE [LARGE SCALE GENOMIC DNA]</scope>
</reference>
<evidence type="ECO:0000259" key="35">
    <source>
        <dbReference type="PROSITE" id="PS51121"/>
    </source>
</evidence>
<evidence type="ECO:0000256" key="17">
    <source>
        <dbReference type="ARBA" id="ARBA00022989"/>
    </source>
</evidence>
<reference evidence="37" key="2">
    <citation type="submission" date="2025-08" db="UniProtKB">
        <authorList>
            <consortium name="Ensembl"/>
        </authorList>
    </citation>
    <scope>IDENTIFICATION</scope>
</reference>
<dbReference type="PROSITE" id="PS50024">
    <property type="entry name" value="SEA"/>
    <property type="match status" value="1"/>
</dbReference>
<keyword evidence="6" id="KW-1003">Cell membrane</keyword>
<feature type="domain" description="Kazal-like" evidence="36">
    <location>
        <begin position="350"/>
        <end position="395"/>
    </location>
</feature>
<feature type="compositionally biased region" description="Acidic residues" evidence="29">
    <location>
        <begin position="1103"/>
        <end position="1114"/>
    </location>
</feature>
<feature type="domain" description="SEA" evidence="31">
    <location>
        <begin position="1172"/>
        <end position="1294"/>
    </location>
</feature>
<evidence type="ECO:0000256" key="12">
    <source>
        <dbReference type="ARBA" id="ARBA00022729"/>
    </source>
</evidence>
<dbReference type="GO" id="GO:0043236">
    <property type="term" value="F:laminin binding"/>
    <property type="evidence" value="ECO:0007669"/>
    <property type="project" value="InterPro"/>
</dbReference>
<evidence type="ECO:0000256" key="25">
    <source>
        <dbReference type="ARBA" id="ARBA00038484"/>
    </source>
</evidence>
<keyword evidence="8" id="KW-0272">Extracellular matrix</keyword>
<evidence type="ECO:0000256" key="8">
    <source>
        <dbReference type="ARBA" id="ARBA00022530"/>
    </source>
</evidence>
<dbReference type="InterPro" id="IPR002049">
    <property type="entry name" value="LE_dom"/>
</dbReference>
<dbReference type="PANTHER" id="PTHR15036">
    <property type="entry name" value="PIKACHURIN-LIKE PROTEIN"/>
    <property type="match status" value="1"/>
</dbReference>
<comment type="caution">
    <text evidence="26">Lacks conserved residue(s) required for the propagation of feature annotation.</text>
</comment>
<dbReference type="Gene3D" id="3.30.70.960">
    <property type="entry name" value="SEA domain"/>
    <property type="match status" value="1"/>
</dbReference>
<feature type="disulfide bond" evidence="28">
    <location>
        <begin position="852"/>
        <end position="864"/>
    </location>
</feature>
<dbReference type="SUPFAM" id="SSF49899">
    <property type="entry name" value="Concanavalin A-like lectins/glucanases"/>
    <property type="match status" value="3"/>
</dbReference>
<evidence type="ECO:0000259" key="32">
    <source>
        <dbReference type="PROSITE" id="PS50025"/>
    </source>
</evidence>
<dbReference type="FunFam" id="2.60.120.200:FF:000045">
    <property type="entry name" value="Transmembrane agrin"/>
    <property type="match status" value="1"/>
</dbReference>
<evidence type="ECO:0000256" key="2">
    <source>
        <dbReference type="ARBA" id="ARBA00004479"/>
    </source>
</evidence>
<dbReference type="GeneTree" id="ENSGT00940000158337"/>
<evidence type="ECO:0000256" key="21">
    <source>
        <dbReference type="ARBA" id="ARBA00023180"/>
    </source>
</evidence>
<dbReference type="PROSITE" id="PS51465">
    <property type="entry name" value="KAZAL_2"/>
    <property type="match status" value="9"/>
</dbReference>